<keyword evidence="2" id="KW-1185">Reference proteome</keyword>
<organism evidence="1 2">
    <name type="scientific">Myotis myotis</name>
    <name type="common">Greater mouse-eared bat</name>
    <name type="synonym">Vespertilio myotis</name>
    <dbReference type="NCBI Taxonomy" id="51298"/>
    <lineage>
        <taxon>Eukaryota</taxon>
        <taxon>Metazoa</taxon>
        <taxon>Chordata</taxon>
        <taxon>Craniata</taxon>
        <taxon>Vertebrata</taxon>
        <taxon>Euteleostomi</taxon>
        <taxon>Mammalia</taxon>
        <taxon>Eutheria</taxon>
        <taxon>Laurasiatheria</taxon>
        <taxon>Chiroptera</taxon>
        <taxon>Yangochiroptera</taxon>
        <taxon>Vespertilionidae</taxon>
        <taxon>Myotis</taxon>
    </lineage>
</organism>
<evidence type="ECO:0000313" key="1">
    <source>
        <dbReference type="EMBL" id="KAF6369043.1"/>
    </source>
</evidence>
<evidence type="ECO:0000313" key="2">
    <source>
        <dbReference type="Proteomes" id="UP000527355"/>
    </source>
</evidence>
<gene>
    <name evidence="1" type="ORF">mMyoMyo1_010449</name>
</gene>
<reference evidence="1 2" key="1">
    <citation type="journal article" date="2020" name="Nature">
        <title>Six reference-quality genomes reveal evolution of bat adaptations.</title>
        <authorList>
            <person name="Jebb D."/>
            <person name="Huang Z."/>
            <person name="Pippel M."/>
            <person name="Hughes G.M."/>
            <person name="Lavrichenko K."/>
            <person name="Devanna P."/>
            <person name="Winkler S."/>
            <person name="Jermiin L.S."/>
            <person name="Skirmuntt E.C."/>
            <person name="Katzourakis A."/>
            <person name="Burkitt-Gray L."/>
            <person name="Ray D.A."/>
            <person name="Sullivan K.A.M."/>
            <person name="Roscito J.G."/>
            <person name="Kirilenko B.M."/>
            <person name="Davalos L.M."/>
            <person name="Corthals A.P."/>
            <person name="Power M.L."/>
            <person name="Jones G."/>
            <person name="Ransome R.D."/>
            <person name="Dechmann D.K.N."/>
            <person name="Locatelli A.G."/>
            <person name="Puechmaille S.J."/>
            <person name="Fedrigo O."/>
            <person name="Jarvis E.D."/>
            <person name="Hiller M."/>
            <person name="Vernes S.C."/>
            <person name="Myers E.W."/>
            <person name="Teeling E.C."/>
        </authorList>
    </citation>
    <scope>NUCLEOTIDE SEQUENCE [LARGE SCALE GENOMIC DNA]</scope>
    <source>
        <strain evidence="1">MMyoMyo1</strain>
        <tissue evidence="1">Flight muscle</tissue>
    </source>
</reference>
<sequence length="134" mass="15180">MDSFSKQFYHSYLERELGSGFGLILLFQGIAPVAPEGSISEPPLPCCCGKFEVQGESNLIKSIRRSRSASLLSKRERKKKPQRKNQICYIRIFSGTNLQMEAGAYCVPKDCNTESFTESPILAKWWSFKDEGFL</sequence>
<comment type="caution">
    <text evidence="1">The sequence shown here is derived from an EMBL/GenBank/DDBJ whole genome shotgun (WGS) entry which is preliminary data.</text>
</comment>
<name>A0A7J7Z451_MYOMY</name>
<protein>
    <submittedName>
        <fullName evidence="1">Uncharacterized protein</fullName>
    </submittedName>
</protein>
<proteinExistence type="predicted"/>
<accession>A0A7J7Z451</accession>
<dbReference type="EMBL" id="JABWUV010000003">
    <property type="protein sequence ID" value="KAF6369043.1"/>
    <property type="molecule type" value="Genomic_DNA"/>
</dbReference>
<dbReference type="AlphaFoldDB" id="A0A7J7Z451"/>
<dbReference type="Proteomes" id="UP000527355">
    <property type="component" value="Unassembled WGS sequence"/>
</dbReference>